<feature type="region of interest" description="Disordered" evidence="1">
    <location>
        <begin position="44"/>
        <end position="117"/>
    </location>
</feature>
<protein>
    <submittedName>
        <fullName evidence="2">Uncharacterized protein</fullName>
    </submittedName>
</protein>
<feature type="compositionally biased region" description="Low complexity" evidence="1">
    <location>
        <begin position="70"/>
        <end position="99"/>
    </location>
</feature>
<gene>
    <name evidence="2" type="ORF">PHLGIDRAFT_131333</name>
</gene>
<dbReference type="HOGENOM" id="CLU_157403_0_0_1"/>
<proteinExistence type="predicted"/>
<dbReference type="OrthoDB" id="2590867at2759"/>
<dbReference type="Proteomes" id="UP000053257">
    <property type="component" value="Unassembled WGS sequence"/>
</dbReference>
<evidence type="ECO:0000256" key="1">
    <source>
        <dbReference type="SAM" id="MobiDB-lite"/>
    </source>
</evidence>
<dbReference type="EMBL" id="KN840861">
    <property type="protein sequence ID" value="KIP01210.1"/>
    <property type="molecule type" value="Genomic_DNA"/>
</dbReference>
<keyword evidence="3" id="KW-1185">Reference proteome</keyword>
<evidence type="ECO:0000313" key="3">
    <source>
        <dbReference type="Proteomes" id="UP000053257"/>
    </source>
</evidence>
<dbReference type="AlphaFoldDB" id="A0A0C3S192"/>
<sequence>MSTGNSSSAGASVGQKIKGAFQTVHGLGESIRGNAMDFVDSATGTAQTGHSATERGTRETAVGVANMESRAPAPATTTTGTSTRTAATPAAGAATTTYGRTGGDAPLPAAPGSSTAI</sequence>
<accession>A0A0C3S192</accession>
<evidence type="ECO:0000313" key="2">
    <source>
        <dbReference type="EMBL" id="KIP01210.1"/>
    </source>
</evidence>
<reference evidence="2 3" key="1">
    <citation type="journal article" date="2014" name="PLoS Genet.">
        <title>Analysis of the Phlebiopsis gigantea genome, transcriptome and secretome provides insight into its pioneer colonization strategies of wood.</title>
        <authorList>
            <person name="Hori C."/>
            <person name="Ishida T."/>
            <person name="Igarashi K."/>
            <person name="Samejima M."/>
            <person name="Suzuki H."/>
            <person name="Master E."/>
            <person name="Ferreira P."/>
            <person name="Ruiz-Duenas F.J."/>
            <person name="Held B."/>
            <person name="Canessa P."/>
            <person name="Larrondo L.F."/>
            <person name="Schmoll M."/>
            <person name="Druzhinina I.S."/>
            <person name="Kubicek C.P."/>
            <person name="Gaskell J.A."/>
            <person name="Kersten P."/>
            <person name="St John F."/>
            <person name="Glasner J."/>
            <person name="Sabat G."/>
            <person name="Splinter BonDurant S."/>
            <person name="Syed K."/>
            <person name="Yadav J."/>
            <person name="Mgbeahuruike A.C."/>
            <person name="Kovalchuk A."/>
            <person name="Asiegbu F.O."/>
            <person name="Lackner G."/>
            <person name="Hoffmeister D."/>
            <person name="Rencoret J."/>
            <person name="Gutierrez A."/>
            <person name="Sun H."/>
            <person name="Lindquist E."/>
            <person name="Barry K."/>
            <person name="Riley R."/>
            <person name="Grigoriev I.V."/>
            <person name="Henrissat B."/>
            <person name="Kues U."/>
            <person name="Berka R.M."/>
            <person name="Martinez A.T."/>
            <person name="Covert S.F."/>
            <person name="Blanchette R.A."/>
            <person name="Cullen D."/>
        </authorList>
    </citation>
    <scope>NUCLEOTIDE SEQUENCE [LARGE SCALE GENOMIC DNA]</scope>
    <source>
        <strain evidence="2 3">11061_1 CR5-6</strain>
    </source>
</reference>
<organism evidence="2 3">
    <name type="scientific">Phlebiopsis gigantea (strain 11061_1 CR5-6)</name>
    <name type="common">White-rot fungus</name>
    <name type="synonym">Peniophora gigantea</name>
    <dbReference type="NCBI Taxonomy" id="745531"/>
    <lineage>
        <taxon>Eukaryota</taxon>
        <taxon>Fungi</taxon>
        <taxon>Dikarya</taxon>
        <taxon>Basidiomycota</taxon>
        <taxon>Agaricomycotina</taxon>
        <taxon>Agaricomycetes</taxon>
        <taxon>Polyporales</taxon>
        <taxon>Phanerochaetaceae</taxon>
        <taxon>Phlebiopsis</taxon>
    </lineage>
</organism>
<name>A0A0C3S192_PHLG1</name>
<dbReference type="STRING" id="745531.A0A0C3S192"/>